<evidence type="ECO:0000313" key="1">
    <source>
        <dbReference type="EMBL" id="KKM27094.1"/>
    </source>
</evidence>
<name>A0A0F9J3S9_9ZZZZ</name>
<organism evidence="1">
    <name type="scientific">marine sediment metagenome</name>
    <dbReference type="NCBI Taxonomy" id="412755"/>
    <lineage>
        <taxon>unclassified sequences</taxon>
        <taxon>metagenomes</taxon>
        <taxon>ecological metagenomes</taxon>
    </lineage>
</organism>
<gene>
    <name evidence="1" type="ORF">LCGC14_1578190</name>
</gene>
<accession>A0A0F9J3S9</accession>
<reference evidence="1" key="1">
    <citation type="journal article" date="2015" name="Nature">
        <title>Complex archaea that bridge the gap between prokaryotes and eukaryotes.</title>
        <authorList>
            <person name="Spang A."/>
            <person name="Saw J.H."/>
            <person name="Jorgensen S.L."/>
            <person name="Zaremba-Niedzwiedzka K."/>
            <person name="Martijn J."/>
            <person name="Lind A.E."/>
            <person name="van Eijk R."/>
            <person name="Schleper C."/>
            <person name="Guy L."/>
            <person name="Ettema T.J."/>
        </authorList>
    </citation>
    <scope>NUCLEOTIDE SEQUENCE</scope>
</reference>
<protein>
    <submittedName>
        <fullName evidence="1">Uncharacterized protein</fullName>
    </submittedName>
</protein>
<dbReference type="EMBL" id="LAZR01012388">
    <property type="protein sequence ID" value="KKM27094.1"/>
    <property type="molecule type" value="Genomic_DNA"/>
</dbReference>
<dbReference type="AlphaFoldDB" id="A0A0F9J3S9"/>
<proteinExistence type="predicted"/>
<sequence length="98" mass="11326">MSILKCPDCSCGVRLSVRRLPATRTKIYQWVCSGCWFKLHSKDELALSKLESTLEHEELGARSMYRHITKEPGIVPQIGDEEWNILEWLKSHKVGEIE</sequence>
<comment type="caution">
    <text evidence="1">The sequence shown here is derived from an EMBL/GenBank/DDBJ whole genome shotgun (WGS) entry which is preliminary data.</text>
</comment>